<sequence>MNREKNIKNYILNYIYATSKQPILLKDMLVASVQYRNDMEVDSSRLGFRLRLTRAYLVYVWLVLAVLLPISLLTHKLLAKIDAHISIVGGMIITALIFMGFNYFKDIVKKEMTKSRLKKAWSLHFPFFDYEEYANKVNEIFEEAMREEVSKRDLQKYILDRLTNI</sequence>
<accession>A0A1V9VBS5</accession>
<evidence type="ECO:0000313" key="2">
    <source>
        <dbReference type="Proteomes" id="UP000192599"/>
    </source>
</evidence>
<protein>
    <submittedName>
        <fullName evidence="1">Uncharacterized protein</fullName>
    </submittedName>
</protein>
<evidence type="ECO:0000313" key="1">
    <source>
        <dbReference type="EMBL" id="OQR41531.1"/>
    </source>
</evidence>
<name>A0A1V9VBS5_9BACT</name>
<organism evidence="1 2">
    <name type="scientific">Aliarcobacter cryaerophilus</name>
    <dbReference type="NCBI Taxonomy" id="28198"/>
    <lineage>
        <taxon>Bacteria</taxon>
        <taxon>Pseudomonadati</taxon>
        <taxon>Campylobacterota</taxon>
        <taxon>Epsilonproteobacteria</taxon>
        <taxon>Campylobacterales</taxon>
        <taxon>Arcobacteraceae</taxon>
        <taxon>Aliarcobacter</taxon>
    </lineage>
</organism>
<comment type="caution">
    <text evidence="1">The sequence shown here is derived from an EMBL/GenBank/DDBJ whole genome shotgun (WGS) entry which is preliminary data.</text>
</comment>
<dbReference type="EMBL" id="LNTC01000049">
    <property type="protein sequence ID" value="OQR41531.1"/>
    <property type="molecule type" value="Genomic_DNA"/>
</dbReference>
<gene>
    <name evidence="1" type="ORF">AS859_05190</name>
</gene>
<dbReference type="Proteomes" id="UP000192599">
    <property type="component" value="Unassembled WGS sequence"/>
</dbReference>
<proteinExistence type="predicted"/>
<dbReference type="RefSeq" id="WP_066219976.1">
    <property type="nucleotide sequence ID" value="NZ_CP026656.1"/>
</dbReference>
<reference evidence="1 2" key="1">
    <citation type="submission" date="2017-04" db="EMBL/GenBank/DDBJ databases">
        <title>Accumulation and expression of multiple antibiotic resistance genes in Arcobacter cryaerophilus that thrives in sewage.</title>
        <authorList>
            <person name="Millar J.A."/>
            <person name="Raghavan R."/>
        </authorList>
    </citation>
    <scope>NUCLEOTIDE SEQUENCE [LARGE SCALE GENOMIC DNA]</scope>
    <source>
        <strain evidence="1 2">AZT-1</strain>
    </source>
</reference>
<dbReference type="AlphaFoldDB" id="A0A1V9VBS5"/>